<proteinExistence type="predicted"/>
<feature type="non-terminal residue" evidence="8">
    <location>
        <position position="61"/>
    </location>
</feature>
<keyword evidence="3 5" id="KW-0371">Homeobox</keyword>
<evidence type="ECO:0000256" key="3">
    <source>
        <dbReference type="ARBA" id="ARBA00023155"/>
    </source>
</evidence>
<dbReference type="InterPro" id="IPR001356">
    <property type="entry name" value="HD"/>
</dbReference>
<evidence type="ECO:0000256" key="2">
    <source>
        <dbReference type="ARBA" id="ARBA00023125"/>
    </source>
</evidence>
<dbReference type="EMBL" id="KQ964473">
    <property type="protein sequence ID" value="KXN71540.1"/>
    <property type="molecule type" value="Genomic_DNA"/>
</dbReference>
<evidence type="ECO:0000256" key="1">
    <source>
        <dbReference type="ARBA" id="ARBA00004123"/>
    </source>
</evidence>
<evidence type="ECO:0000313" key="9">
    <source>
        <dbReference type="Proteomes" id="UP000070444"/>
    </source>
</evidence>
<dbReference type="InterPro" id="IPR009057">
    <property type="entry name" value="Homeodomain-like_sf"/>
</dbReference>
<dbReference type="CDD" id="cd00086">
    <property type="entry name" value="homeodomain"/>
    <property type="match status" value="1"/>
</dbReference>
<dbReference type="GO" id="GO:0030154">
    <property type="term" value="P:cell differentiation"/>
    <property type="evidence" value="ECO:0007669"/>
    <property type="project" value="TreeGrafter"/>
</dbReference>
<dbReference type="InterPro" id="IPR051000">
    <property type="entry name" value="Homeobox_DNA-bind_prot"/>
</dbReference>
<dbReference type="Proteomes" id="UP000070444">
    <property type="component" value="Unassembled WGS sequence"/>
</dbReference>
<keyword evidence="2 5" id="KW-0238">DNA-binding</keyword>
<gene>
    <name evidence="8" type="ORF">CONCODRAFT_27888</name>
</gene>
<dbReference type="GO" id="GO:0005634">
    <property type="term" value="C:nucleus"/>
    <property type="evidence" value="ECO:0007669"/>
    <property type="project" value="UniProtKB-SubCell"/>
</dbReference>
<reference evidence="8 9" key="1">
    <citation type="journal article" date="2015" name="Genome Biol. Evol.">
        <title>Phylogenomic analyses indicate that early fungi evolved digesting cell walls of algal ancestors of land plants.</title>
        <authorList>
            <person name="Chang Y."/>
            <person name="Wang S."/>
            <person name="Sekimoto S."/>
            <person name="Aerts A.L."/>
            <person name="Choi C."/>
            <person name="Clum A."/>
            <person name="LaButti K.M."/>
            <person name="Lindquist E.A."/>
            <person name="Yee Ngan C."/>
            <person name="Ohm R.A."/>
            <person name="Salamov A.A."/>
            <person name="Grigoriev I.V."/>
            <person name="Spatafora J.W."/>
            <person name="Berbee M.L."/>
        </authorList>
    </citation>
    <scope>NUCLEOTIDE SEQUENCE [LARGE SCALE GENOMIC DNA]</scope>
    <source>
        <strain evidence="8 9">NRRL 28638</strain>
    </source>
</reference>
<dbReference type="Gene3D" id="1.10.10.60">
    <property type="entry name" value="Homeodomain-like"/>
    <property type="match status" value="1"/>
</dbReference>
<sequence length="61" mass="7449">RNRLKPHQTKILTHFFLRNPRPTPEERIELTKSTGMSIREIQVWFQNHRAKIKKEKDIPEE</sequence>
<evidence type="ECO:0000256" key="4">
    <source>
        <dbReference type="ARBA" id="ARBA00023242"/>
    </source>
</evidence>
<protein>
    <submittedName>
        <fullName evidence="8">Homeodomain-like protein</fullName>
    </submittedName>
</protein>
<evidence type="ECO:0000259" key="7">
    <source>
        <dbReference type="PROSITE" id="PS50071"/>
    </source>
</evidence>
<dbReference type="PANTHER" id="PTHR24324:SF5">
    <property type="entry name" value="HEMATOPOIETICALLY-EXPRESSED HOMEOBOX PROTEIN HHEX"/>
    <property type="match status" value="1"/>
</dbReference>
<keyword evidence="4 5" id="KW-0539">Nucleus</keyword>
<dbReference type="SUPFAM" id="SSF46689">
    <property type="entry name" value="Homeodomain-like"/>
    <property type="match status" value="1"/>
</dbReference>
<dbReference type="GO" id="GO:0006357">
    <property type="term" value="P:regulation of transcription by RNA polymerase II"/>
    <property type="evidence" value="ECO:0007669"/>
    <property type="project" value="TreeGrafter"/>
</dbReference>
<organism evidence="8 9">
    <name type="scientific">Conidiobolus coronatus (strain ATCC 28846 / CBS 209.66 / NRRL 28638)</name>
    <name type="common">Delacroixia coronata</name>
    <dbReference type="NCBI Taxonomy" id="796925"/>
    <lineage>
        <taxon>Eukaryota</taxon>
        <taxon>Fungi</taxon>
        <taxon>Fungi incertae sedis</taxon>
        <taxon>Zoopagomycota</taxon>
        <taxon>Entomophthoromycotina</taxon>
        <taxon>Entomophthoromycetes</taxon>
        <taxon>Entomophthorales</taxon>
        <taxon>Ancylistaceae</taxon>
        <taxon>Conidiobolus</taxon>
    </lineage>
</organism>
<dbReference type="SMART" id="SM00389">
    <property type="entry name" value="HOX"/>
    <property type="match status" value="1"/>
</dbReference>
<dbReference type="AlphaFoldDB" id="A0A137P962"/>
<feature type="DNA-binding region" description="Homeobox" evidence="5">
    <location>
        <begin position="3"/>
        <end position="56"/>
    </location>
</feature>
<dbReference type="STRING" id="796925.A0A137P962"/>
<name>A0A137P962_CONC2</name>
<feature type="domain" description="Homeobox" evidence="7">
    <location>
        <begin position="1"/>
        <end position="55"/>
    </location>
</feature>
<dbReference type="OrthoDB" id="6159439at2759"/>
<evidence type="ECO:0000256" key="6">
    <source>
        <dbReference type="RuleBase" id="RU000682"/>
    </source>
</evidence>
<dbReference type="PROSITE" id="PS50071">
    <property type="entry name" value="HOMEOBOX_2"/>
    <property type="match status" value="1"/>
</dbReference>
<evidence type="ECO:0000256" key="5">
    <source>
        <dbReference type="PROSITE-ProRule" id="PRU00108"/>
    </source>
</evidence>
<feature type="non-terminal residue" evidence="8">
    <location>
        <position position="1"/>
    </location>
</feature>
<dbReference type="GO" id="GO:0000978">
    <property type="term" value="F:RNA polymerase II cis-regulatory region sequence-specific DNA binding"/>
    <property type="evidence" value="ECO:0007669"/>
    <property type="project" value="TreeGrafter"/>
</dbReference>
<dbReference type="PANTHER" id="PTHR24324">
    <property type="entry name" value="HOMEOBOX PROTEIN HHEX"/>
    <property type="match status" value="1"/>
</dbReference>
<accession>A0A137P962</accession>
<evidence type="ECO:0000313" key="8">
    <source>
        <dbReference type="EMBL" id="KXN71540.1"/>
    </source>
</evidence>
<comment type="subcellular location">
    <subcellularLocation>
        <location evidence="1 5 6">Nucleus</location>
    </subcellularLocation>
</comment>
<dbReference type="Pfam" id="PF00046">
    <property type="entry name" value="Homeodomain"/>
    <property type="match status" value="1"/>
</dbReference>
<keyword evidence="9" id="KW-1185">Reference proteome</keyword>